<keyword evidence="3" id="KW-1185">Reference proteome</keyword>
<evidence type="ECO:0000256" key="1">
    <source>
        <dbReference type="SAM" id="MobiDB-lite"/>
    </source>
</evidence>
<name>A0ABQ9IP20_9NEOP</name>
<feature type="region of interest" description="Disordered" evidence="1">
    <location>
        <begin position="145"/>
        <end position="173"/>
    </location>
</feature>
<sequence length="349" mass="38426">MAVLPLMKSELVSGGRGGGRVAVWKECTFAVAGILYPESGVFPSNTSIKAVHDKSWKKAWRNGLTELVISARNKEQALKLGNKTYGVKAPAASLTQGDSQAESKNKPKIWWFEQKRGIRNDSRIRVHTSQHVEIRTKLRHSNGRLNGAPTFCADDERTPAMRGGRSQRSVPPTAVMGTAPSIMSLVDPGDVCTKFFFLKCREKFNFTVMAGNNTASEQYKEEKEQKSYKAVPERHTLAFRLRYTLGYIHTQISSASTTRLPPVQIGFDSRLSSSRICARGNRVERCHWSVGFLGHLPRDRASLAATLSEPCDTECLILKTAMLTSLGEVRNFPSGGGMEVSSNVSDGSS</sequence>
<gene>
    <name evidence="2" type="ORF">PR048_003751</name>
</gene>
<evidence type="ECO:0000313" key="3">
    <source>
        <dbReference type="Proteomes" id="UP001159363"/>
    </source>
</evidence>
<dbReference type="EMBL" id="JARBHB010000001">
    <property type="protein sequence ID" value="KAJ8898391.1"/>
    <property type="molecule type" value="Genomic_DNA"/>
</dbReference>
<dbReference type="Proteomes" id="UP001159363">
    <property type="component" value="Chromosome 1"/>
</dbReference>
<reference evidence="2 3" key="1">
    <citation type="submission" date="2023-02" db="EMBL/GenBank/DDBJ databases">
        <title>LHISI_Scaffold_Assembly.</title>
        <authorList>
            <person name="Stuart O.P."/>
            <person name="Cleave R."/>
            <person name="Magrath M.J.L."/>
            <person name="Mikheyev A.S."/>
        </authorList>
    </citation>
    <scope>NUCLEOTIDE SEQUENCE [LARGE SCALE GENOMIC DNA]</scope>
    <source>
        <strain evidence="2">Daus_M_001</strain>
        <tissue evidence="2">Leg muscle</tissue>
    </source>
</reference>
<accession>A0ABQ9IP20</accession>
<organism evidence="2 3">
    <name type="scientific">Dryococelus australis</name>
    <dbReference type="NCBI Taxonomy" id="614101"/>
    <lineage>
        <taxon>Eukaryota</taxon>
        <taxon>Metazoa</taxon>
        <taxon>Ecdysozoa</taxon>
        <taxon>Arthropoda</taxon>
        <taxon>Hexapoda</taxon>
        <taxon>Insecta</taxon>
        <taxon>Pterygota</taxon>
        <taxon>Neoptera</taxon>
        <taxon>Polyneoptera</taxon>
        <taxon>Phasmatodea</taxon>
        <taxon>Verophasmatodea</taxon>
        <taxon>Anareolatae</taxon>
        <taxon>Phasmatidae</taxon>
        <taxon>Eurycanthinae</taxon>
        <taxon>Dryococelus</taxon>
    </lineage>
</organism>
<evidence type="ECO:0000313" key="2">
    <source>
        <dbReference type="EMBL" id="KAJ8898391.1"/>
    </source>
</evidence>
<comment type="caution">
    <text evidence="2">The sequence shown here is derived from an EMBL/GenBank/DDBJ whole genome shotgun (WGS) entry which is preliminary data.</text>
</comment>
<proteinExistence type="predicted"/>
<protein>
    <submittedName>
        <fullName evidence="2">Uncharacterized protein</fullName>
    </submittedName>
</protein>